<name>A0A9P7RSC5_9AGAR</name>
<evidence type="ECO:0000313" key="1">
    <source>
        <dbReference type="EMBL" id="KAG7088844.1"/>
    </source>
</evidence>
<dbReference type="AlphaFoldDB" id="A0A9P7RSC5"/>
<gene>
    <name evidence="1" type="ORF">E1B28_012799</name>
</gene>
<protein>
    <submittedName>
        <fullName evidence="1">Uncharacterized protein</fullName>
    </submittedName>
</protein>
<dbReference type="GeneID" id="66081874"/>
<dbReference type="EMBL" id="CM032188">
    <property type="protein sequence ID" value="KAG7088844.1"/>
    <property type="molecule type" value="Genomic_DNA"/>
</dbReference>
<dbReference type="KEGG" id="more:E1B28_012799"/>
<accession>A0A9P7RSC5</accession>
<comment type="caution">
    <text evidence="1">The sequence shown here is derived from an EMBL/GenBank/DDBJ whole genome shotgun (WGS) entry which is preliminary data.</text>
</comment>
<keyword evidence="2" id="KW-1185">Reference proteome</keyword>
<proteinExistence type="predicted"/>
<dbReference type="RefSeq" id="XP_043005315.1">
    <property type="nucleotide sequence ID" value="XM_043157945.1"/>
</dbReference>
<reference evidence="1" key="1">
    <citation type="journal article" date="2021" name="Genome Biol. Evol.">
        <title>The assembled and annotated genome of the fairy-ring fungus Marasmius oreades.</title>
        <authorList>
            <person name="Hiltunen M."/>
            <person name="Ament-Velasquez S.L."/>
            <person name="Johannesson H."/>
        </authorList>
    </citation>
    <scope>NUCLEOTIDE SEQUENCE</scope>
    <source>
        <strain evidence="1">03SP1</strain>
    </source>
</reference>
<sequence length="116" mass="13251">MVEDWLRSNNGSVPRDPQLGLALSRGSYQYHGAIFFIFNTHDGTALPTSTTYTEQNSIVLELVAIPHSARGLSRFFLFHGSAIELEEYVLQAFKFLDCQIQRSRALRLGLRYPLRF</sequence>
<organism evidence="1 2">
    <name type="scientific">Marasmius oreades</name>
    <name type="common">fairy-ring Marasmius</name>
    <dbReference type="NCBI Taxonomy" id="181124"/>
    <lineage>
        <taxon>Eukaryota</taxon>
        <taxon>Fungi</taxon>
        <taxon>Dikarya</taxon>
        <taxon>Basidiomycota</taxon>
        <taxon>Agaricomycotina</taxon>
        <taxon>Agaricomycetes</taxon>
        <taxon>Agaricomycetidae</taxon>
        <taxon>Agaricales</taxon>
        <taxon>Marasmiineae</taxon>
        <taxon>Marasmiaceae</taxon>
        <taxon>Marasmius</taxon>
    </lineage>
</organism>
<evidence type="ECO:0000313" key="2">
    <source>
        <dbReference type="Proteomes" id="UP001049176"/>
    </source>
</evidence>
<dbReference type="Proteomes" id="UP001049176">
    <property type="component" value="Chromosome 8"/>
</dbReference>